<dbReference type="RefSeq" id="XP_005839995.1">
    <property type="nucleotide sequence ID" value="XM_005839938.1"/>
</dbReference>
<dbReference type="KEGG" id="gtt:GUITHDRAFT_101462"/>
<feature type="transmembrane region" description="Helical" evidence="1">
    <location>
        <begin position="523"/>
        <end position="546"/>
    </location>
</feature>
<proteinExistence type="predicted"/>
<dbReference type="PaxDb" id="55529-EKX53015"/>
<keyword evidence="1" id="KW-0472">Membrane</keyword>
<dbReference type="InterPro" id="IPR036278">
    <property type="entry name" value="Sialidase_sf"/>
</dbReference>
<organism evidence="2">
    <name type="scientific">Guillardia theta (strain CCMP2712)</name>
    <name type="common">Cryptophyte</name>
    <dbReference type="NCBI Taxonomy" id="905079"/>
    <lineage>
        <taxon>Eukaryota</taxon>
        <taxon>Cryptophyceae</taxon>
        <taxon>Pyrenomonadales</taxon>
        <taxon>Geminigeraceae</taxon>
        <taxon>Guillardia</taxon>
    </lineage>
</organism>
<name>L1JXS3_GUITC</name>
<dbReference type="PANTHER" id="PTHR47199:SF2">
    <property type="entry name" value="PHOTOSYSTEM II STABILITY_ASSEMBLY FACTOR HCF136, CHLOROPLASTIC"/>
    <property type="match status" value="1"/>
</dbReference>
<evidence type="ECO:0008006" key="5">
    <source>
        <dbReference type="Google" id="ProtNLM"/>
    </source>
</evidence>
<keyword evidence="1" id="KW-0812">Transmembrane</keyword>
<reference evidence="2 4" key="1">
    <citation type="journal article" date="2012" name="Nature">
        <title>Algal genomes reveal evolutionary mosaicism and the fate of nucleomorphs.</title>
        <authorList>
            <consortium name="DOE Joint Genome Institute"/>
            <person name="Curtis B.A."/>
            <person name="Tanifuji G."/>
            <person name="Burki F."/>
            <person name="Gruber A."/>
            <person name="Irimia M."/>
            <person name="Maruyama S."/>
            <person name="Arias M.C."/>
            <person name="Ball S.G."/>
            <person name="Gile G.H."/>
            <person name="Hirakawa Y."/>
            <person name="Hopkins J.F."/>
            <person name="Kuo A."/>
            <person name="Rensing S.A."/>
            <person name="Schmutz J."/>
            <person name="Symeonidi A."/>
            <person name="Elias M."/>
            <person name="Eveleigh R.J."/>
            <person name="Herman E.K."/>
            <person name="Klute M.J."/>
            <person name="Nakayama T."/>
            <person name="Obornik M."/>
            <person name="Reyes-Prieto A."/>
            <person name="Armbrust E.V."/>
            <person name="Aves S.J."/>
            <person name="Beiko R.G."/>
            <person name="Coutinho P."/>
            <person name="Dacks J.B."/>
            <person name="Durnford D.G."/>
            <person name="Fast N.M."/>
            <person name="Green B.R."/>
            <person name="Grisdale C.J."/>
            <person name="Hempel F."/>
            <person name="Henrissat B."/>
            <person name="Hoppner M.P."/>
            <person name="Ishida K."/>
            <person name="Kim E."/>
            <person name="Koreny L."/>
            <person name="Kroth P.G."/>
            <person name="Liu Y."/>
            <person name="Malik S.B."/>
            <person name="Maier U.G."/>
            <person name="McRose D."/>
            <person name="Mock T."/>
            <person name="Neilson J.A."/>
            <person name="Onodera N.T."/>
            <person name="Poole A.M."/>
            <person name="Pritham E.J."/>
            <person name="Richards T.A."/>
            <person name="Rocap G."/>
            <person name="Roy S.W."/>
            <person name="Sarai C."/>
            <person name="Schaack S."/>
            <person name="Shirato S."/>
            <person name="Slamovits C.H."/>
            <person name="Spencer D.F."/>
            <person name="Suzuki S."/>
            <person name="Worden A.Z."/>
            <person name="Zauner S."/>
            <person name="Barry K."/>
            <person name="Bell C."/>
            <person name="Bharti A.K."/>
            <person name="Crow J.A."/>
            <person name="Grimwood J."/>
            <person name="Kramer R."/>
            <person name="Lindquist E."/>
            <person name="Lucas S."/>
            <person name="Salamov A."/>
            <person name="McFadden G.I."/>
            <person name="Lane C.E."/>
            <person name="Keeling P.J."/>
            <person name="Gray M.W."/>
            <person name="Grigoriev I.V."/>
            <person name="Archibald J.M."/>
        </authorList>
    </citation>
    <scope>NUCLEOTIDE SEQUENCE</scope>
    <source>
        <strain evidence="2 4">CCMP2712</strain>
    </source>
</reference>
<protein>
    <recommendedName>
        <fullName evidence="5">Photosynthesis system II assembly factor Ycf48/Hcf136-like domain-containing protein</fullName>
    </recommendedName>
</protein>
<evidence type="ECO:0000313" key="3">
    <source>
        <dbReference type="EnsemblProtists" id="EKX53015"/>
    </source>
</evidence>
<dbReference type="HOGENOM" id="CLU_498267_0_0_1"/>
<dbReference type="AlphaFoldDB" id="L1JXS3"/>
<evidence type="ECO:0000256" key="1">
    <source>
        <dbReference type="SAM" id="Phobius"/>
    </source>
</evidence>
<dbReference type="EMBL" id="JH992971">
    <property type="protein sequence ID" value="EKX53015.1"/>
    <property type="molecule type" value="Genomic_DNA"/>
</dbReference>
<gene>
    <name evidence="2" type="ORF">GUITHDRAFT_101462</name>
</gene>
<dbReference type="GeneID" id="17309697"/>
<reference evidence="3" key="3">
    <citation type="submission" date="2016-03" db="UniProtKB">
        <authorList>
            <consortium name="EnsemblProtists"/>
        </authorList>
    </citation>
    <scope>IDENTIFICATION</scope>
</reference>
<dbReference type="SUPFAM" id="SSF50939">
    <property type="entry name" value="Sialidases"/>
    <property type="match status" value="1"/>
</dbReference>
<keyword evidence="1" id="KW-1133">Transmembrane helix</keyword>
<evidence type="ECO:0000313" key="2">
    <source>
        <dbReference type="EMBL" id="EKX53015.1"/>
    </source>
</evidence>
<sequence length="547" mass="58447">MNLDLLALAQVQTVATPSNQFGVVVGQRGSVYVTQNGGFSWFQEKLEMDSVLDLTKAVAFEEESAIAFGGSCQRTVSLGSWERANEIAESYSSANCGIYRRAAGAPTGTQWNRIAINTNIPESVLHTFNAISFCNYTHGMIVGNGGLILRTENNGLSWVVAQSETAEDILDVQCHGSTVIASGKNAKVLRSTDGGVRWSLPTVTIPTSVGTISSLVMRNNVTAIALGQTNAYFTSDSVGGRAERIAIVEMVELLLSGFDQQLLSSASVDLLLTLGDLDPPPGVSFLFELPPLASPHPPASAKSAALPGLLQDCVGCEVIFLGGNAPTASNQVERRFSLRILVQPFFALANVSPFLSSSFSWLRLYTGAAKGRTLNDCVQLNSIAFSTMASSGLKNPVIAAEAQVKINGVNVMVTVEKNDKYPFEADVFGRQVETLLNMTYRPSVVVLRQTSTTIDVKVFITDQLGNDYVAKVKLLISLAEASEHSDSSICKTGIRRVTVERGAWGAAADVVVQCNGKAISDGVAIFLIVFFSVYGLTVISMVNHLLP</sequence>
<dbReference type="Proteomes" id="UP000011087">
    <property type="component" value="Unassembled WGS sequence"/>
</dbReference>
<keyword evidence="4" id="KW-1185">Reference proteome</keyword>
<dbReference type="EnsemblProtists" id="EKX53015">
    <property type="protein sequence ID" value="EKX53015"/>
    <property type="gene ID" value="GUITHDRAFT_101462"/>
</dbReference>
<accession>L1JXS3</accession>
<reference evidence="4" key="2">
    <citation type="submission" date="2012-11" db="EMBL/GenBank/DDBJ databases">
        <authorList>
            <person name="Kuo A."/>
            <person name="Curtis B.A."/>
            <person name="Tanifuji G."/>
            <person name="Burki F."/>
            <person name="Gruber A."/>
            <person name="Irimia M."/>
            <person name="Maruyama S."/>
            <person name="Arias M.C."/>
            <person name="Ball S.G."/>
            <person name="Gile G.H."/>
            <person name="Hirakawa Y."/>
            <person name="Hopkins J.F."/>
            <person name="Rensing S.A."/>
            <person name="Schmutz J."/>
            <person name="Symeonidi A."/>
            <person name="Elias M."/>
            <person name="Eveleigh R.J."/>
            <person name="Herman E.K."/>
            <person name="Klute M.J."/>
            <person name="Nakayama T."/>
            <person name="Obornik M."/>
            <person name="Reyes-Prieto A."/>
            <person name="Armbrust E.V."/>
            <person name="Aves S.J."/>
            <person name="Beiko R.G."/>
            <person name="Coutinho P."/>
            <person name="Dacks J.B."/>
            <person name="Durnford D.G."/>
            <person name="Fast N.M."/>
            <person name="Green B.R."/>
            <person name="Grisdale C."/>
            <person name="Hempe F."/>
            <person name="Henrissat B."/>
            <person name="Hoppner M.P."/>
            <person name="Ishida K.-I."/>
            <person name="Kim E."/>
            <person name="Koreny L."/>
            <person name="Kroth P.G."/>
            <person name="Liu Y."/>
            <person name="Malik S.-B."/>
            <person name="Maier U.G."/>
            <person name="McRose D."/>
            <person name="Mock T."/>
            <person name="Neilson J.A."/>
            <person name="Onodera N.T."/>
            <person name="Poole A.M."/>
            <person name="Pritham E.J."/>
            <person name="Richards T.A."/>
            <person name="Rocap G."/>
            <person name="Roy S.W."/>
            <person name="Sarai C."/>
            <person name="Schaack S."/>
            <person name="Shirato S."/>
            <person name="Slamovits C.H."/>
            <person name="Spencer D.F."/>
            <person name="Suzuki S."/>
            <person name="Worden A.Z."/>
            <person name="Zauner S."/>
            <person name="Barry K."/>
            <person name="Bell C."/>
            <person name="Bharti A.K."/>
            <person name="Crow J.A."/>
            <person name="Grimwood J."/>
            <person name="Kramer R."/>
            <person name="Lindquist E."/>
            <person name="Lucas S."/>
            <person name="Salamov A."/>
            <person name="McFadden G.I."/>
            <person name="Lane C.E."/>
            <person name="Keeling P.J."/>
            <person name="Gray M.W."/>
            <person name="Grigoriev I.V."/>
            <person name="Archibald J.M."/>
        </authorList>
    </citation>
    <scope>NUCLEOTIDE SEQUENCE</scope>
    <source>
        <strain evidence="4">CCMP2712</strain>
    </source>
</reference>
<dbReference type="PANTHER" id="PTHR47199">
    <property type="entry name" value="PHOTOSYSTEM II STABILITY/ASSEMBLY FACTOR HCF136, CHLOROPLASTIC"/>
    <property type="match status" value="1"/>
</dbReference>
<dbReference type="Gene3D" id="2.130.10.10">
    <property type="entry name" value="YVTN repeat-like/Quinoprotein amine dehydrogenase"/>
    <property type="match status" value="1"/>
</dbReference>
<dbReference type="InterPro" id="IPR015943">
    <property type="entry name" value="WD40/YVTN_repeat-like_dom_sf"/>
</dbReference>
<evidence type="ECO:0000313" key="4">
    <source>
        <dbReference type="Proteomes" id="UP000011087"/>
    </source>
</evidence>